<reference evidence="2" key="1">
    <citation type="submission" date="2022-02" db="EMBL/GenBank/DDBJ databases">
        <authorList>
            <person name="Henning P.M."/>
            <person name="McCubbin A.G."/>
            <person name="Shore J.S."/>
        </authorList>
    </citation>
    <scope>NUCLEOTIDE SEQUENCE</scope>
    <source>
        <strain evidence="2">F60SS</strain>
        <tissue evidence="2">Leaves</tissue>
    </source>
</reference>
<proteinExistence type="predicted"/>
<name>A0A9Q0J151_9ROSI</name>
<evidence type="ECO:0000256" key="1">
    <source>
        <dbReference type="SAM" id="MobiDB-lite"/>
    </source>
</evidence>
<feature type="region of interest" description="Disordered" evidence="1">
    <location>
        <begin position="72"/>
        <end position="100"/>
    </location>
</feature>
<dbReference type="EMBL" id="JAKUCV010007254">
    <property type="protein sequence ID" value="KAJ4824147.1"/>
    <property type="molecule type" value="Genomic_DNA"/>
</dbReference>
<keyword evidence="3" id="KW-1185">Reference proteome</keyword>
<sequence>MPSSAVVAVCPTWGDKSSTSHQAAPTSLQEPPSSHLRQLSFEAIRSRLRSPDLNITWRRPFCVNFVTRSARWGDLGPRSSVPTHGSRRSGPLAAARKRSSPLAAAVRRSCYLFTTRYIPAFLVLVSLPSYS</sequence>
<dbReference type="AlphaFoldDB" id="A0A9Q0J151"/>
<accession>A0A9Q0J151</accession>
<organism evidence="2 3">
    <name type="scientific">Turnera subulata</name>
    <dbReference type="NCBI Taxonomy" id="218843"/>
    <lineage>
        <taxon>Eukaryota</taxon>
        <taxon>Viridiplantae</taxon>
        <taxon>Streptophyta</taxon>
        <taxon>Embryophyta</taxon>
        <taxon>Tracheophyta</taxon>
        <taxon>Spermatophyta</taxon>
        <taxon>Magnoliopsida</taxon>
        <taxon>eudicotyledons</taxon>
        <taxon>Gunneridae</taxon>
        <taxon>Pentapetalae</taxon>
        <taxon>rosids</taxon>
        <taxon>fabids</taxon>
        <taxon>Malpighiales</taxon>
        <taxon>Passifloraceae</taxon>
        <taxon>Turnera</taxon>
    </lineage>
</organism>
<reference evidence="2" key="2">
    <citation type="journal article" date="2023" name="Plants (Basel)">
        <title>Annotation of the Turnera subulata (Passifloraceae) Draft Genome Reveals the S-Locus Evolved after the Divergence of Turneroideae from Passifloroideae in a Stepwise Manner.</title>
        <authorList>
            <person name="Henning P.M."/>
            <person name="Roalson E.H."/>
            <person name="Mir W."/>
            <person name="McCubbin A.G."/>
            <person name="Shore J.S."/>
        </authorList>
    </citation>
    <scope>NUCLEOTIDE SEQUENCE</scope>
    <source>
        <strain evidence="2">F60SS</strain>
    </source>
</reference>
<gene>
    <name evidence="2" type="ORF">Tsubulata_045104</name>
</gene>
<evidence type="ECO:0000313" key="2">
    <source>
        <dbReference type="EMBL" id="KAJ4824147.1"/>
    </source>
</evidence>
<dbReference type="Proteomes" id="UP001141552">
    <property type="component" value="Unassembled WGS sequence"/>
</dbReference>
<evidence type="ECO:0000313" key="3">
    <source>
        <dbReference type="Proteomes" id="UP001141552"/>
    </source>
</evidence>
<protein>
    <submittedName>
        <fullName evidence="2">Uncharacterized protein</fullName>
    </submittedName>
</protein>
<comment type="caution">
    <text evidence="2">The sequence shown here is derived from an EMBL/GenBank/DDBJ whole genome shotgun (WGS) entry which is preliminary data.</text>
</comment>
<feature type="region of interest" description="Disordered" evidence="1">
    <location>
        <begin position="15"/>
        <end position="34"/>
    </location>
</feature>